<dbReference type="EMBL" id="JABEPQ010000001">
    <property type="protein sequence ID" value="NNM45910.1"/>
    <property type="molecule type" value="Genomic_DNA"/>
</dbReference>
<comment type="caution">
    <text evidence="1">The sequence shown here is derived from an EMBL/GenBank/DDBJ whole genome shotgun (WGS) entry which is preliminary data.</text>
</comment>
<dbReference type="AlphaFoldDB" id="A0A849H7S9"/>
<sequence>MALVSPIPRHGDVVVGRDVAGRTLRISGHPGTGRVVLSIWQDNVCKATVRLAVDDVPHVVEMITRSAITPADEAEAGHAG</sequence>
<evidence type="ECO:0000313" key="2">
    <source>
        <dbReference type="Proteomes" id="UP000588586"/>
    </source>
</evidence>
<name>A0A849H7S9_9MICO</name>
<accession>A0A849H7S9</accession>
<proteinExistence type="predicted"/>
<organism evidence="1 2">
    <name type="scientific">Knoellia koreensis</name>
    <dbReference type="NCBI Taxonomy" id="2730921"/>
    <lineage>
        <taxon>Bacteria</taxon>
        <taxon>Bacillati</taxon>
        <taxon>Actinomycetota</taxon>
        <taxon>Actinomycetes</taxon>
        <taxon>Micrococcales</taxon>
        <taxon>Intrasporangiaceae</taxon>
        <taxon>Knoellia</taxon>
    </lineage>
</organism>
<reference evidence="1 2" key="1">
    <citation type="submission" date="2020-04" db="EMBL/GenBank/DDBJ databases">
        <title>Knoellia sp. isolate from air conditioner.</title>
        <authorList>
            <person name="Chea S."/>
            <person name="Kim D.-U."/>
        </authorList>
    </citation>
    <scope>NUCLEOTIDE SEQUENCE [LARGE SCALE GENOMIC DNA]</scope>
    <source>
        <strain evidence="1 2">DB2414S</strain>
    </source>
</reference>
<evidence type="ECO:0000313" key="1">
    <source>
        <dbReference type="EMBL" id="NNM45910.1"/>
    </source>
</evidence>
<protein>
    <submittedName>
        <fullName evidence="1">Uncharacterized protein</fullName>
    </submittedName>
</protein>
<gene>
    <name evidence="1" type="ORF">HJG52_07805</name>
</gene>
<dbReference type="RefSeq" id="WP_171242877.1">
    <property type="nucleotide sequence ID" value="NZ_JABEPQ010000001.1"/>
</dbReference>
<dbReference type="Proteomes" id="UP000588586">
    <property type="component" value="Unassembled WGS sequence"/>
</dbReference>
<keyword evidence="2" id="KW-1185">Reference proteome</keyword>